<gene>
    <name evidence="1" type="ORF">GOB84_13175</name>
</gene>
<proteinExistence type="predicted"/>
<evidence type="ECO:0000313" key="2">
    <source>
        <dbReference type="Proteomes" id="UP000615326"/>
    </source>
</evidence>
<reference evidence="1 2" key="1">
    <citation type="journal article" date="2020" name="Int. J. Syst. Evol. Microbiol.">
        <title>Novel acetic acid bacteria from cider fermentations: Acetobacter conturbans sp. nov. and Acetobacter fallax sp. nov.</title>
        <authorList>
            <person name="Sombolestani A.S."/>
            <person name="Cleenwerck I."/>
            <person name="Cnockaert M."/>
            <person name="Borremans W."/>
            <person name="Wieme A.D."/>
            <person name="De Vuyst L."/>
            <person name="Vandamme P."/>
        </authorList>
    </citation>
    <scope>NUCLEOTIDE SEQUENCE [LARGE SCALE GENOMIC DNA]</scope>
    <source>
        <strain evidence="1 2">LMG 1637</strain>
    </source>
</reference>
<keyword evidence="2" id="KW-1185">Reference proteome</keyword>
<name>A0ABX0KBG1_9PROT</name>
<organism evidence="1 2">
    <name type="scientific">Acetobacter fallax</name>
    <dbReference type="NCBI Taxonomy" id="1737473"/>
    <lineage>
        <taxon>Bacteria</taxon>
        <taxon>Pseudomonadati</taxon>
        <taxon>Pseudomonadota</taxon>
        <taxon>Alphaproteobacteria</taxon>
        <taxon>Acetobacterales</taxon>
        <taxon>Acetobacteraceae</taxon>
        <taxon>Acetobacter</taxon>
    </lineage>
</organism>
<sequence>MESVLESQKAAASIAPGLSVFLPTTSPLSGGLMLRIYQTRPTELLLPNPFGAGVLVAPPDRLDDFGFAPSAFDRVMIRRIIALKPVRISDVRDSVRATALSGFAGREAQVLARAVAAISVRRRRMLRDQIVATVMRRNTSPDLPDWLTGVLMQTGLNPHDLSSVLCAPVRNRAPGGGKGGRAADRDGEAESRLPPRLRLLREVIGNLPDILPPDYNGTSAGRCLRLAENALTRMEALYTGLAECLLVPDRLAGLVPAGRPFATDLGLLAGWTRFCLMAREVMRAPSRAHAVADLTALAQVLGHKNNASAQDAPVLSTARPGPSEWPREIDHALYLSERNERMLRAEITLDVRDV</sequence>
<evidence type="ECO:0000313" key="1">
    <source>
        <dbReference type="EMBL" id="NHO33496.1"/>
    </source>
</evidence>
<accession>A0ABX0KBG1</accession>
<dbReference type="Proteomes" id="UP000615326">
    <property type="component" value="Unassembled WGS sequence"/>
</dbReference>
<comment type="caution">
    <text evidence="1">The sequence shown here is derived from an EMBL/GenBank/DDBJ whole genome shotgun (WGS) entry which is preliminary data.</text>
</comment>
<dbReference type="EMBL" id="WOSW01000029">
    <property type="protein sequence ID" value="NHO33496.1"/>
    <property type="molecule type" value="Genomic_DNA"/>
</dbReference>
<dbReference type="RefSeq" id="WP_173578012.1">
    <property type="nucleotide sequence ID" value="NZ_WOSW01000029.1"/>
</dbReference>
<protein>
    <submittedName>
        <fullName evidence="1">Uncharacterized protein</fullName>
    </submittedName>
</protein>